<dbReference type="EMBL" id="CAUYUJ010010491">
    <property type="protein sequence ID" value="CAK0829517.1"/>
    <property type="molecule type" value="Genomic_DNA"/>
</dbReference>
<keyword evidence="3" id="KW-1185">Reference proteome</keyword>
<proteinExistence type="predicted"/>
<sequence>MGGCCASELGHPLTEFESGHVASLPRQFVVRLDGIGNEGLGLEVDIGDDVTASITKVLSDGAIPAWNQRNARELAVQAGDHIVEVNGIRGSAKEIIANIKGGAELSVVRHGRWSFWRRSEKKRSPTASGWTLALAGCQSAPLWSGNSATFSV</sequence>
<reference evidence="2" key="1">
    <citation type="submission" date="2023-10" db="EMBL/GenBank/DDBJ databases">
        <authorList>
            <person name="Chen Y."/>
            <person name="Shah S."/>
            <person name="Dougan E. K."/>
            <person name="Thang M."/>
            <person name="Chan C."/>
        </authorList>
    </citation>
    <scope>NUCLEOTIDE SEQUENCE [LARGE SCALE GENOMIC DNA]</scope>
</reference>
<organism evidence="2 3">
    <name type="scientific">Prorocentrum cordatum</name>
    <dbReference type="NCBI Taxonomy" id="2364126"/>
    <lineage>
        <taxon>Eukaryota</taxon>
        <taxon>Sar</taxon>
        <taxon>Alveolata</taxon>
        <taxon>Dinophyceae</taxon>
        <taxon>Prorocentrales</taxon>
        <taxon>Prorocentraceae</taxon>
        <taxon>Prorocentrum</taxon>
    </lineage>
</organism>
<dbReference type="InterPro" id="IPR036034">
    <property type="entry name" value="PDZ_sf"/>
</dbReference>
<evidence type="ECO:0000313" key="3">
    <source>
        <dbReference type="Proteomes" id="UP001189429"/>
    </source>
</evidence>
<dbReference type="PROSITE" id="PS50106">
    <property type="entry name" value="PDZ"/>
    <property type="match status" value="1"/>
</dbReference>
<protein>
    <recommendedName>
        <fullName evidence="1">PDZ domain-containing protein</fullName>
    </recommendedName>
</protein>
<name>A0ABN9SCE8_9DINO</name>
<comment type="caution">
    <text evidence="2">The sequence shown here is derived from an EMBL/GenBank/DDBJ whole genome shotgun (WGS) entry which is preliminary data.</text>
</comment>
<accession>A0ABN9SCE8</accession>
<dbReference type="SUPFAM" id="SSF50156">
    <property type="entry name" value="PDZ domain-like"/>
    <property type="match status" value="1"/>
</dbReference>
<feature type="domain" description="PDZ" evidence="1">
    <location>
        <begin position="29"/>
        <end position="90"/>
    </location>
</feature>
<dbReference type="InterPro" id="IPR001478">
    <property type="entry name" value="PDZ"/>
</dbReference>
<dbReference type="Proteomes" id="UP001189429">
    <property type="component" value="Unassembled WGS sequence"/>
</dbReference>
<evidence type="ECO:0000313" key="2">
    <source>
        <dbReference type="EMBL" id="CAK0829517.1"/>
    </source>
</evidence>
<evidence type="ECO:0000259" key="1">
    <source>
        <dbReference type="PROSITE" id="PS50106"/>
    </source>
</evidence>
<gene>
    <name evidence="2" type="ORF">PCOR1329_LOCUS28432</name>
</gene>